<dbReference type="AlphaFoldDB" id="A0A1F6BFH4"/>
<name>A0A1F6BFH4_9BACT</name>
<dbReference type="Proteomes" id="UP000176186">
    <property type="component" value="Unassembled WGS sequence"/>
</dbReference>
<gene>
    <name evidence="1" type="ORF">A2363_04225</name>
</gene>
<organism evidence="1 2">
    <name type="scientific">Candidatus Gottesmanbacteria bacterium RIFOXYB1_FULL_47_11</name>
    <dbReference type="NCBI Taxonomy" id="1798401"/>
    <lineage>
        <taxon>Bacteria</taxon>
        <taxon>Candidatus Gottesmaniibacteriota</taxon>
    </lineage>
</organism>
<dbReference type="EMBL" id="MFKE01000008">
    <property type="protein sequence ID" value="OGG35696.1"/>
    <property type="molecule type" value="Genomic_DNA"/>
</dbReference>
<comment type="caution">
    <text evidence="1">The sequence shown here is derived from an EMBL/GenBank/DDBJ whole genome shotgun (WGS) entry which is preliminary data.</text>
</comment>
<evidence type="ECO:0000313" key="1">
    <source>
        <dbReference type="EMBL" id="OGG35696.1"/>
    </source>
</evidence>
<proteinExistence type="predicted"/>
<accession>A0A1F6BFH4</accession>
<protein>
    <submittedName>
        <fullName evidence="1">Uncharacterized protein</fullName>
    </submittedName>
</protein>
<evidence type="ECO:0000313" key="2">
    <source>
        <dbReference type="Proteomes" id="UP000176186"/>
    </source>
</evidence>
<reference evidence="1 2" key="1">
    <citation type="journal article" date="2016" name="Nat. Commun.">
        <title>Thousands of microbial genomes shed light on interconnected biogeochemical processes in an aquifer system.</title>
        <authorList>
            <person name="Anantharaman K."/>
            <person name="Brown C.T."/>
            <person name="Hug L.A."/>
            <person name="Sharon I."/>
            <person name="Castelle C.J."/>
            <person name="Probst A.J."/>
            <person name="Thomas B.C."/>
            <person name="Singh A."/>
            <person name="Wilkins M.J."/>
            <person name="Karaoz U."/>
            <person name="Brodie E.L."/>
            <person name="Williams K.H."/>
            <person name="Hubbard S.S."/>
            <person name="Banfield J.F."/>
        </authorList>
    </citation>
    <scope>NUCLEOTIDE SEQUENCE [LARGE SCALE GENOMIC DNA]</scope>
</reference>
<dbReference type="STRING" id="1798401.A2363_04225"/>
<sequence>MVFNELLNDARARAAELAVNQESRDFIYDLVERYGTKIRGLLHYAEESGISTWRRAFIIGKDDTGHDKTETFFGVDNVDLQETADGFTVKAFIGRNNRAHNSLIIVHISTEKQEIGKDYPLSSVSYIISSNRTAIDVVKNIKGNFTYDILTKKAAGKLKTAAMLDTVADKFHSFITTHSRSR</sequence>